<proteinExistence type="predicted"/>
<accession>A0AAD5RHJ3</accession>
<keyword evidence="2" id="KW-0812">Transmembrane</keyword>
<feature type="transmembrane region" description="Helical" evidence="2">
    <location>
        <begin position="186"/>
        <end position="211"/>
    </location>
</feature>
<feature type="region of interest" description="Disordered" evidence="1">
    <location>
        <begin position="107"/>
        <end position="152"/>
    </location>
</feature>
<organism evidence="3 4">
    <name type="scientific">Zalerion maritima</name>
    <dbReference type="NCBI Taxonomy" id="339359"/>
    <lineage>
        <taxon>Eukaryota</taxon>
        <taxon>Fungi</taxon>
        <taxon>Dikarya</taxon>
        <taxon>Ascomycota</taxon>
        <taxon>Pezizomycotina</taxon>
        <taxon>Sordariomycetes</taxon>
        <taxon>Lulworthiomycetidae</taxon>
        <taxon>Lulworthiales</taxon>
        <taxon>Lulworthiaceae</taxon>
        <taxon>Zalerion</taxon>
    </lineage>
</organism>
<dbReference type="AlphaFoldDB" id="A0AAD5RHJ3"/>
<reference evidence="3" key="1">
    <citation type="submission" date="2022-07" db="EMBL/GenBank/DDBJ databases">
        <title>Draft genome sequence of Zalerion maritima ATCC 34329, a (micro)plastics degrading marine fungus.</title>
        <authorList>
            <person name="Paco A."/>
            <person name="Goncalves M.F.M."/>
            <person name="Rocha-Santos T.A.P."/>
            <person name="Alves A."/>
        </authorList>
    </citation>
    <scope>NUCLEOTIDE SEQUENCE</scope>
    <source>
        <strain evidence="3">ATCC 34329</strain>
    </source>
</reference>
<feature type="compositionally biased region" description="Basic and acidic residues" evidence="1">
    <location>
        <begin position="107"/>
        <end position="121"/>
    </location>
</feature>
<dbReference type="Proteomes" id="UP001201980">
    <property type="component" value="Unassembled WGS sequence"/>
</dbReference>
<feature type="compositionally biased region" description="Acidic residues" evidence="1">
    <location>
        <begin position="130"/>
        <end position="144"/>
    </location>
</feature>
<comment type="caution">
    <text evidence="3">The sequence shown here is derived from an EMBL/GenBank/DDBJ whole genome shotgun (WGS) entry which is preliminary data.</text>
</comment>
<name>A0AAD5RHJ3_9PEZI</name>
<feature type="transmembrane region" description="Helical" evidence="2">
    <location>
        <begin position="76"/>
        <end position="96"/>
    </location>
</feature>
<keyword evidence="2" id="KW-0472">Membrane</keyword>
<evidence type="ECO:0000313" key="4">
    <source>
        <dbReference type="Proteomes" id="UP001201980"/>
    </source>
</evidence>
<evidence type="ECO:0000256" key="1">
    <source>
        <dbReference type="SAM" id="MobiDB-lite"/>
    </source>
</evidence>
<evidence type="ECO:0000313" key="3">
    <source>
        <dbReference type="EMBL" id="KAJ2893960.1"/>
    </source>
</evidence>
<dbReference type="EMBL" id="JAKWBI020000545">
    <property type="protein sequence ID" value="KAJ2893960.1"/>
    <property type="molecule type" value="Genomic_DNA"/>
</dbReference>
<keyword evidence="4" id="KW-1185">Reference proteome</keyword>
<sequence>MPPATLQSPKRKPLRRPKPIYPFFRRSIEHFTRSILIWAFSHYLVPRILGALYFLAVGSPFPEWLFHISPISCSQYLVLLEVQLTFAFYTLGYSYITASLEYDREKEKRDREETEWEESHGYDLGAGDDSNSDNDGDSDSDDDAGPQNINDPRLSRLDKIKIVSEDLGLIPSTRQDTYVCMVIRDFLVYLVRFVIIPLFFLGNSFIFSLFLPLFPSFLLRFSLPFSFPTFPTLSTYIFKPTIYMLTYRPTHCLLYLLPSPPPPITLLQYLPLHFLPSLFLCLISLIHCPSPHSEIEITLSRTDPSSIRYRIPVLSPFDDYYTFVGPYTLRETVRLCWSHEKMIDAAVRDYEDHWLER</sequence>
<feature type="transmembrane region" description="Helical" evidence="2">
    <location>
        <begin position="35"/>
        <end position="56"/>
    </location>
</feature>
<keyword evidence="2" id="KW-1133">Transmembrane helix</keyword>
<protein>
    <submittedName>
        <fullName evidence="3">Uncharacterized protein</fullName>
    </submittedName>
</protein>
<gene>
    <name evidence="3" type="ORF">MKZ38_008046</name>
</gene>
<feature type="transmembrane region" description="Helical" evidence="2">
    <location>
        <begin position="217"/>
        <end position="238"/>
    </location>
</feature>
<evidence type="ECO:0000256" key="2">
    <source>
        <dbReference type="SAM" id="Phobius"/>
    </source>
</evidence>